<dbReference type="Gene3D" id="2.10.70.10">
    <property type="entry name" value="Complement Module, domain 1"/>
    <property type="match status" value="1"/>
</dbReference>
<name>A0A8C3RJ91_9PASS</name>
<accession>A0A8C3RJ91</accession>
<keyword evidence="1 2" id="KW-1015">Disulfide bond</keyword>
<organism evidence="6 7">
    <name type="scientific">Cyanoderma ruficeps</name>
    <name type="common">rufous-capped babbler</name>
    <dbReference type="NCBI Taxonomy" id="181631"/>
    <lineage>
        <taxon>Eukaryota</taxon>
        <taxon>Metazoa</taxon>
        <taxon>Chordata</taxon>
        <taxon>Craniata</taxon>
        <taxon>Vertebrata</taxon>
        <taxon>Euteleostomi</taxon>
        <taxon>Archelosauria</taxon>
        <taxon>Archosauria</taxon>
        <taxon>Dinosauria</taxon>
        <taxon>Saurischia</taxon>
        <taxon>Theropoda</taxon>
        <taxon>Coelurosauria</taxon>
        <taxon>Aves</taxon>
        <taxon>Neognathae</taxon>
        <taxon>Neoaves</taxon>
        <taxon>Telluraves</taxon>
        <taxon>Australaves</taxon>
        <taxon>Passeriformes</taxon>
        <taxon>Sylvioidea</taxon>
        <taxon>Timaliidae</taxon>
        <taxon>Cyanoderma</taxon>
    </lineage>
</organism>
<protein>
    <submittedName>
        <fullName evidence="6">Sushi domain containing 3</fullName>
    </submittedName>
</protein>
<dbReference type="PANTHER" id="PTHR46879">
    <property type="entry name" value="SUSHI DOMAIN-CONTAINING PROTEIN 3"/>
    <property type="match status" value="1"/>
</dbReference>
<evidence type="ECO:0000256" key="3">
    <source>
        <dbReference type="SAM" id="MobiDB-lite"/>
    </source>
</evidence>
<dbReference type="Ensembl" id="ENSCRFT00000022253.1">
    <property type="protein sequence ID" value="ENSCRFP00000021534.1"/>
    <property type="gene ID" value="ENSCRFG00000015914.1"/>
</dbReference>
<dbReference type="AlphaFoldDB" id="A0A8C3RJ91"/>
<dbReference type="PROSITE" id="PS50923">
    <property type="entry name" value="SUSHI"/>
    <property type="match status" value="1"/>
</dbReference>
<evidence type="ECO:0000259" key="5">
    <source>
        <dbReference type="PROSITE" id="PS50923"/>
    </source>
</evidence>
<feature type="disulfide bond" evidence="2">
    <location>
        <begin position="27"/>
        <end position="70"/>
    </location>
</feature>
<dbReference type="SMART" id="SM00032">
    <property type="entry name" value="CCP"/>
    <property type="match status" value="1"/>
</dbReference>
<feature type="domain" description="Sushi" evidence="5">
    <location>
        <begin position="25"/>
        <end position="88"/>
    </location>
</feature>
<sequence>MPAATAPALDAPHTPALGRDSGYTGQCGRLLPPQLGSLQVLQGSGTDVGTVVAFQCSSEHQLEGAGIVSCVWNGNSTQWTAGVPSCKPISKYETFGFKVAVIASIVSCAVILLMSVAFLTCCLIKCVKKSERRRTQREVQLWYQLRTEELEHMQAAYFGFKGRNNNNNNTKLRNTSVFGDVTNMAYDNQGFYRSQEEWTQDVVVPGCCKDRSHLLKGAKSRGAAGTPAVPRHDTTLQTTNSVHLVEVYKDSYNKPTCQIPG</sequence>
<evidence type="ECO:0000256" key="2">
    <source>
        <dbReference type="PROSITE-ProRule" id="PRU00302"/>
    </source>
</evidence>
<evidence type="ECO:0000256" key="1">
    <source>
        <dbReference type="ARBA" id="ARBA00023157"/>
    </source>
</evidence>
<dbReference type="InterPro" id="IPR000436">
    <property type="entry name" value="Sushi_SCR_CCP_dom"/>
</dbReference>
<dbReference type="CDD" id="cd00033">
    <property type="entry name" value="CCP"/>
    <property type="match status" value="1"/>
</dbReference>
<keyword evidence="7" id="KW-1185">Reference proteome</keyword>
<evidence type="ECO:0000313" key="7">
    <source>
        <dbReference type="Proteomes" id="UP000694396"/>
    </source>
</evidence>
<comment type="caution">
    <text evidence="2">Lacks conserved residue(s) required for the propagation of feature annotation.</text>
</comment>
<dbReference type="Proteomes" id="UP000694396">
    <property type="component" value="Unplaced"/>
</dbReference>
<keyword evidence="4" id="KW-0472">Membrane</keyword>
<reference evidence="6" key="2">
    <citation type="submission" date="2025-09" db="UniProtKB">
        <authorList>
            <consortium name="Ensembl"/>
        </authorList>
    </citation>
    <scope>IDENTIFICATION</scope>
</reference>
<keyword evidence="2" id="KW-0768">Sushi</keyword>
<reference evidence="6" key="1">
    <citation type="submission" date="2025-08" db="UniProtKB">
        <authorList>
            <consortium name="Ensembl"/>
        </authorList>
    </citation>
    <scope>IDENTIFICATION</scope>
</reference>
<dbReference type="InterPro" id="IPR053067">
    <property type="entry name" value="SUSD3"/>
</dbReference>
<proteinExistence type="predicted"/>
<keyword evidence="4" id="KW-0812">Transmembrane</keyword>
<dbReference type="PANTHER" id="PTHR46879:SF1">
    <property type="entry name" value="SUSHI DOMAIN-CONTAINING PROTEIN 3"/>
    <property type="match status" value="1"/>
</dbReference>
<evidence type="ECO:0000256" key="4">
    <source>
        <dbReference type="SAM" id="Phobius"/>
    </source>
</evidence>
<evidence type="ECO:0000313" key="6">
    <source>
        <dbReference type="Ensembl" id="ENSCRFP00000021534.1"/>
    </source>
</evidence>
<dbReference type="GO" id="GO:0005886">
    <property type="term" value="C:plasma membrane"/>
    <property type="evidence" value="ECO:0007669"/>
    <property type="project" value="TreeGrafter"/>
</dbReference>
<keyword evidence="4" id="KW-1133">Transmembrane helix</keyword>
<feature type="region of interest" description="Disordered" evidence="3">
    <location>
        <begin position="1"/>
        <end position="21"/>
    </location>
</feature>
<feature type="transmembrane region" description="Helical" evidence="4">
    <location>
        <begin position="99"/>
        <end position="124"/>
    </location>
</feature>
<dbReference type="InterPro" id="IPR035976">
    <property type="entry name" value="Sushi/SCR/CCP_sf"/>
</dbReference>
<dbReference type="SUPFAM" id="SSF57535">
    <property type="entry name" value="Complement control module/SCR domain"/>
    <property type="match status" value="1"/>
</dbReference>